<reference evidence="1" key="1">
    <citation type="submission" date="2020-03" db="EMBL/GenBank/DDBJ databases">
        <title>Castanea mollissima Vanexum genome sequencing.</title>
        <authorList>
            <person name="Staton M."/>
        </authorList>
    </citation>
    <scope>NUCLEOTIDE SEQUENCE</scope>
    <source>
        <tissue evidence="1">Leaf</tissue>
    </source>
</reference>
<organism evidence="1 2">
    <name type="scientific">Castanea mollissima</name>
    <name type="common">Chinese chestnut</name>
    <dbReference type="NCBI Taxonomy" id="60419"/>
    <lineage>
        <taxon>Eukaryota</taxon>
        <taxon>Viridiplantae</taxon>
        <taxon>Streptophyta</taxon>
        <taxon>Embryophyta</taxon>
        <taxon>Tracheophyta</taxon>
        <taxon>Spermatophyta</taxon>
        <taxon>Magnoliopsida</taxon>
        <taxon>eudicotyledons</taxon>
        <taxon>Gunneridae</taxon>
        <taxon>Pentapetalae</taxon>
        <taxon>rosids</taxon>
        <taxon>fabids</taxon>
        <taxon>Fagales</taxon>
        <taxon>Fagaceae</taxon>
        <taxon>Castanea</taxon>
    </lineage>
</organism>
<evidence type="ECO:0000313" key="1">
    <source>
        <dbReference type="EMBL" id="KAF3975824.1"/>
    </source>
</evidence>
<protein>
    <submittedName>
        <fullName evidence="1">Uncharacterized protein</fullName>
    </submittedName>
</protein>
<gene>
    <name evidence="1" type="ORF">CMV_000933</name>
</gene>
<evidence type="ECO:0000313" key="2">
    <source>
        <dbReference type="Proteomes" id="UP000737018"/>
    </source>
</evidence>
<dbReference type="Proteomes" id="UP000737018">
    <property type="component" value="Unassembled WGS sequence"/>
</dbReference>
<dbReference type="AlphaFoldDB" id="A0A8J4W4Q1"/>
<accession>A0A8J4W4Q1</accession>
<sequence length="176" mass="20184">MRRNPSGAKTPTFRSKHFVVRSLNPDRSKIWIEPPTRHASESWVRTWISQRACHSASSFVWKEDFSMTLRANGQRAEGSTAQSCTRNTVPMAPWPRTLRALRLSRFSSGEDGFVWNSHLMVPFVDFVEMTMLKLGSPELEISFAMAWLLWHNLDEIGLRETASSVETVCNTMVECY</sequence>
<name>A0A8J4W4Q1_9ROSI</name>
<dbReference type="EMBL" id="JRKL02000053">
    <property type="protein sequence ID" value="KAF3975824.1"/>
    <property type="molecule type" value="Genomic_DNA"/>
</dbReference>
<comment type="caution">
    <text evidence="1">The sequence shown here is derived from an EMBL/GenBank/DDBJ whole genome shotgun (WGS) entry which is preliminary data.</text>
</comment>
<keyword evidence="2" id="KW-1185">Reference proteome</keyword>
<proteinExistence type="predicted"/>